<evidence type="ECO:0000256" key="8">
    <source>
        <dbReference type="ARBA" id="ARBA00046200"/>
    </source>
</evidence>
<reference evidence="11" key="2">
    <citation type="submission" date="2025-08" db="UniProtKB">
        <authorList>
            <consortium name="Ensembl"/>
        </authorList>
    </citation>
    <scope>IDENTIFICATION</scope>
    <source>
        <strain evidence="11">Brown Norway</strain>
    </source>
</reference>
<evidence type="ECO:0000313" key="12">
    <source>
        <dbReference type="Proteomes" id="UP000002494"/>
    </source>
</evidence>
<dbReference type="OMA" id="LEEMYFR"/>
<evidence type="ECO:0000256" key="2">
    <source>
        <dbReference type="ARBA" id="ARBA00010901"/>
    </source>
</evidence>
<evidence type="ECO:0000256" key="6">
    <source>
        <dbReference type="ARBA" id="ARBA00023128"/>
    </source>
</evidence>
<dbReference type="PANTHER" id="PTHR48417:SF1">
    <property type="entry name" value="ATP SYNTHASE F1 SUBUNIT EPSILON"/>
    <property type="match status" value="1"/>
</dbReference>
<evidence type="ECO:0000256" key="1">
    <source>
        <dbReference type="ARBA" id="ARBA00004173"/>
    </source>
</evidence>
<comment type="domain">
    <text evidence="9">Forms an alpha-helical dimer with monomers associated via an antiparallel alpha-helical coiled coil, leaving each N-terminal inhibitory region accessible for interaction with an F1 catalytic domain. The inhibitory N-terminal region binds the alpha(ADP-bound)-beta(ADP-bound) (ATP5F1A-ATP5F1B) interface of F1-ATPase, and also contact the central gamma subunit (ATP5F1C). This dimeric state is favored by pH values below 7.0, and at higher values the dimers associate to form inactive homotetramer, where the inhibitory region is occluded, masking its inhibitory activity.</text>
</comment>
<feature type="compositionally biased region" description="Basic and acidic residues" evidence="10">
    <location>
        <begin position="44"/>
        <end position="56"/>
    </location>
</feature>
<comment type="subunit">
    <text evidence="7 9">Homodimer; represents the active form and is present at a pH value below 6.5. Homotetramer; represents the inactive form and is present at a pH value above 7.0.</text>
</comment>
<dbReference type="AlphaFoldDB" id="A0A8I5Y0D9"/>
<feature type="region of interest" description="Disordered" evidence="10">
    <location>
        <begin position="38"/>
        <end position="73"/>
    </location>
</feature>
<evidence type="ECO:0000256" key="3">
    <source>
        <dbReference type="ARBA" id="ARBA00019626"/>
    </source>
</evidence>
<evidence type="ECO:0000256" key="9">
    <source>
        <dbReference type="RuleBase" id="RU368087"/>
    </source>
</evidence>
<dbReference type="Gene3D" id="1.20.5.500">
    <property type="entry name" value="Single helix bin"/>
    <property type="match status" value="2"/>
</dbReference>
<reference evidence="11" key="1">
    <citation type="submission" date="2024-01" db="EMBL/GenBank/DDBJ databases">
        <title>GRCr8: a new rat reference genome assembly contstructed from accurate long reads and long range scaffolding.</title>
        <authorList>
            <person name="Doris P.A."/>
            <person name="Kalbfleisch T."/>
            <person name="Li K."/>
            <person name="Howe K."/>
            <person name="Wood J."/>
        </authorList>
    </citation>
    <scope>NUCLEOTIDE SEQUENCE [LARGE SCALE GENOMIC DNA]</scope>
    <source>
        <strain evidence="11">Brown Norway</strain>
    </source>
</reference>
<comment type="function">
    <text evidence="9">Indirectly acts as a regulator of heme synthesis in erythroid tissues: regulates heme synthesis by modulating the mitochondrial pH and redox potential, allowing fech to efficiently catalyze the incorporation of iron into protoporphyrin IX to produce heme.</text>
</comment>
<comment type="subcellular location">
    <subcellularLocation>
        <location evidence="1 9">Mitochondrion</location>
    </subcellularLocation>
</comment>
<dbReference type="Proteomes" id="UP000002494">
    <property type="component" value="Chromosome 8"/>
</dbReference>
<keyword evidence="12" id="KW-1185">Reference proteome</keyword>
<dbReference type="PANTHER" id="PTHR48417">
    <property type="entry name" value="ATP SYNTHASE F1 SUBUNIT EPSILON"/>
    <property type="match status" value="1"/>
</dbReference>
<sequence>MANVGGLGSAWAARAQLGVCGIWVLQTLGFVSDSLEKAGGALGKPEKAEEDRYLREKTRKQPAVLKKHHEDEIDHHSKEIEHLQKQIKLHKKVKHLKSSDH</sequence>
<dbReference type="SUPFAM" id="SSF64602">
    <property type="entry name" value="F1 ATPase inhibitor, IF1, C-terminal domain"/>
    <property type="match status" value="1"/>
</dbReference>
<keyword evidence="6 9" id="KW-0496">Mitochondrion</keyword>
<evidence type="ECO:0000256" key="5">
    <source>
        <dbReference type="ARBA" id="ARBA00023054"/>
    </source>
</evidence>
<keyword evidence="5" id="KW-0175">Coiled coil</keyword>
<dbReference type="Pfam" id="PF04568">
    <property type="entry name" value="IATP"/>
    <property type="match status" value="1"/>
</dbReference>
<dbReference type="InterPro" id="IPR007648">
    <property type="entry name" value="ATPase_inhibitor_mt"/>
</dbReference>
<reference evidence="11" key="3">
    <citation type="submission" date="2025-09" db="UniProtKB">
        <authorList>
            <consortium name="Ensembl"/>
        </authorList>
    </citation>
    <scope>IDENTIFICATION</scope>
    <source>
        <strain evidence="11">Brown Norway</strain>
    </source>
</reference>
<evidence type="ECO:0000256" key="7">
    <source>
        <dbReference type="ARBA" id="ARBA00026043"/>
    </source>
</evidence>
<proteinExistence type="inferred from homology"/>
<name>A0A8I5Y0D9_RAT</name>
<comment type="function">
    <text evidence="8">Endogenous F(1)F(o)-ATPase inhibitor limiting ATP depletion when the mitochondrial membrane potential falls below a threshold and the F(1)F(o)-ATP synthase starts hydrolyzing ATP to pump protons out of the mitochondrial matrix. Required to avoid the consumption of cellular ATP when the F(1)F(o)-ATP synthase enzyme acts as an ATP hydrolase. Indirectly acts as a regulator of heme synthesis in erythroid tissues: regulates heme synthesis by modulating the mitochondrial pH and redox potential, allowing FECH to efficiently catalyze the incorporation of iron into protoporphyrin IX to produce heme.</text>
</comment>
<gene>
    <name evidence="13" type="primary">ENSRNOG00000062699</name>
</gene>
<dbReference type="RGD" id="150342592">
    <property type="gene designation" value="ENSRNOG00000062699"/>
</dbReference>
<dbReference type="GO" id="GO:0042030">
    <property type="term" value="F:ATPase inhibitor activity"/>
    <property type="evidence" value="ECO:0007669"/>
    <property type="project" value="UniProtKB-UniRule"/>
</dbReference>
<evidence type="ECO:0000256" key="4">
    <source>
        <dbReference type="ARBA" id="ARBA00022946"/>
    </source>
</evidence>
<protein>
    <recommendedName>
        <fullName evidence="3 9">ATPase inhibitor, mitochondrial</fullName>
    </recommendedName>
    <alternativeName>
        <fullName evidence="9">ATP synthase F1 subunit epsilon</fullName>
    </alternativeName>
</protein>
<organism evidence="11 12">
    <name type="scientific">Rattus norvegicus</name>
    <name type="common">Rat</name>
    <dbReference type="NCBI Taxonomy" id="10116"/>
    <lineage>
        <taxon>Eukaryota</taxon>
        <taxon>Metazoa</taxon>
        <taxon>Chordata</taxon>
        <taxon>Craniata</taxon>
        <taxon>Vertebrata</taxon>
        <taxon>Euteleostomi</taxon>
        <taxon>Mammalia</taxon>
        <taxon>Eutheria</taxon>
        <taxon>Euarchontoglires</taxon>
        <taxon>Glires</taxon>
        <taxon>Rodentia</taxon>
        <taxon>Myomorpha</taxon>
        <taxon>Muroidea</taxon>
        <taxon>Muridae</taxon>
        <taxon>Murinae</taxon>
        <taxon>Rattus</taxon>
    </lineage>
</organism>
<evidence type="ECO:0000256" key="10">
    <source>
        <dbReference type="SAM" id="MobiDB-lite"/>
    </source>
</evidence>
<keyword evidence="4" id="KW-0809">Transit peptide</keyword>
<evidence type="ECO:0000313" key="11">
    <source>
        <dbReference type="Ensembl" id="ENSRNOP00000076792.1"/>
    </source>
</evidence>
<dbReference type="AGR" id="RGD:150342592"/>
<evidence type="ECO:0000313" key="13">
    <source>
        <dbReference type="RGD" id="150342592"/>
    </source>
</evidence>
<dbReference type="Ensembl" id="ENSRNOT00000100869.2">
    <property type="protein sequence ID" value="ENSRNOP00000076792.1"/>
    <property type="gene ID" value="ENSRNOG00000062699.2"/>
</dbReference>
<dbReference type="GO" id="GO:0005739">
    <property type="term" value="C:mitochondrion"/>
    <property type="evidence" value="ECO:0007669"/>
    <property type="project" value="UniProtKB-SubCell"/>
</dbReference>
<dbReference type="GeneTree" id="ENSGT00390000006264"/>
<comment type="similarity">
    <text evidence="2 9">Belongs to the ATPase inhibitor family.</text>
</comment>
<accession>A0A8I5Y0D9</accession>